<geneLocation type="plasmid" evidence="3">
    <name>pkf715c dna</name>
</geneLocation>
<protein>
    <submittedName>
        <fullName evidence="2">Uncharacterized protein</fullName>
    </submittedName>
</protein>
<feature type="compositionally biased region" description="Polar residues" evidence="1">
    <location>
        <begin position="553"/>
        <end position="563"/>
    </location>
</feature>
<evidence type="ECO:0000313" key="3">
    <source>
        <dbReference type="Proteomes" id="UP000218731"/>
    </source>
</evidence>
<dbReference type="AlphaFoldDB" id="A0A1L7NPW6"/>
<evidence type="ECO:0000256" key="1">
    <source>
        <dbReference type="SAM" id="MobiDB-lite"/>
    </source>
</evidence>
<dbReference type="Proteomes" id="UP000218731">
    <property type="component" value="Plasmid pKF715C"/>
</dbReference>
<evidence type="ECO:0000313" key="2">
    <source>
        <dbReference type="EMBL" id="BAW27520.1"/>
    </source>
</evidence>
<gene>
    <name evidence="2" type="ORF">KF715C_pC870</name>
</gene>
<reference evidence="2 3" key="1">
    <citation type="submission" date="2015-11" db="EMBL/GenBank/DDBJ databases">
        <title>Complete genome sequencing of a biphenyl-degrading bacterium, Pseudomonas putida KF715 (=NBRC110667).</title>
        <authorList>
            <person name="Suenaga H."/>
            <person name="Fujihara N."/>
            <person name="Watanabe T."/>
            <person name="Hirose J."/>
            <person name="Kimura N."/>
            <person name="Yamazoe A."/>
            <person name="Hosoyama A."/>
            <person name="Shimodaira J."/>
            <person name="Furukawa K."/>
        </authorList>
    </citation>
    <scope>NUCLEOTIDE SEQUENCE [LARGE SCALE GENOMIC DNA]</scope>
    <source>
        <strain evidence="2 3">KF715</strain>
        <plasmid evidence="3">Plasmid pkf715c dna</plasmid>
    </source>
</reference>
<keyword evidence="2" id="KW-0614">Plasmid</keyword>
<organism evidence="2 3">
    <name type="scientific">Pseudomonas putida</name>
    <name type="common">Arthrobacter siderocapsulatus</name>
    <dbReference type="NCBI Taxonomy" id="303"/>
    <lineage>
        <taxon>Bacteria</taxon>
        <taxon>Pseudomonadati</taxon>
        <taxon>Pseudomonadota</taxon>
        <taxon>Gammaproteobacteria</taxon>
        <taxon>Pseudomonadales</taxon>
        <taxon>Pseudomonadaceae</taxon>
        <taxon>Pseudomonas</taxon>
    </lineage>
</organism>
<feature type="region of interest" description="Disordered" evidence="1">
    <location>
        <begin position="540"/>
        <end position="563"/>
    </location>
</feature>
<accession>A0A1L7NPW6</accession>
<proteinExistence type="predicted"/>
<dbReference type="EMBL" id="AP015032">
    <property type="protein sequence ID" value="BAW27520.1"/>
    <property type="molecule type" value="Genomic_DNA"/>
</dbReference>
<dbReference type="RefSeq" id="WP_096427233.1">
    <property type="nucleotide sequence ID" value="NZ_AP015032.1"/>
</dbReference>
<sequence length="563" mass="63156">MIQRHKPTPDNCAELIKDHQYTLLAKTDDLEAWRAQKPGSSAYAFDLVMSRYGIAMYGDTGNLVWKVGASYGLKFLANEGDDDDYVFTKLDANCQEKDLDEDYLDWIVFDAIEELLGLRNIKNLPEWLPDTAPKADRFKQQRDWLLENAAVDPEYGALAVALNEVPDLEDKSISGAFKWLEDHQELLELSDDLDYDLGKPTNSVMRRIYFARHAARQILAQKELAEAAKSGLALMTEAENSHLNEIGEEMRQFVTRGLYAVKDLETGEYLAFATEDQADMHAGVVNLSAMRKAVEVVPTPWNPVEHWKAVAQRLQADLTTRGKESVQRMMEHAETVAVHQVELMNARGFIVAAHAWENNAAAIETVAGIDKVLASQRQLALMERAKPVEYAYAKTQQSEQWSSDSLASYVSDYELAEGAVIYRGTAKKDLPSSFLPDVDDVINHMANRASDESEYADGFPDLNKEQETELESLMAPLRAWVDRHCDVRFYEVVDIQPYTVTAEDVAAAAAYREQRDHFETPAAVAKQIYGQQELKALVESGQVEPTHGLSVRPSESSKPGEQA</sequence>
<name>A0A1L7NPW6_PSEPU</name>